<dbReference type="GO" id="GO:0044781">
    <property type="term" value="P:bacterial-type flagellum organization"/>
    <property type="evidence" value="ECO:0007669"/>
    <property type="project" value="UniProtKB-KW"/>
</dbReference>
<dbReference type="RefSeq" id="WP_013769847.1">
    <property type="nucleotide sequence ID" value="NC_015514.1"/>
</dbReference>
<dbReference type="Pfam" id="PF03963">
    <property type="entry name" value="FlgD"/>
    <property type="match status" value="1"/>
</dbReference>
<keyword evidence="4" id="KW-1185">Reference proteome</keyword>
<sequence length="151" mass="15493">MSIDVSFLGATSRTTDASGTKVPTKELDKQAFLDLLVAQLRNQDPSAPMDSSQLMTQTTQLSTMESLVALADTQRESFALQMRMAAAQLVGQQVTWTDAAGATQKGVVTAVSYAGSVPTVKIGDTDVTLDAVSSVTSAGTAGTTTATGASA</sequence>
<dbReference type="HOGENOM" id="CLU_047535_1_0_11"/>
<keyword evidence="3" id="KW-0969">Cilium</keyword>
<evidence type="ECO:0000313" key="3">
    <source>
        <dbReference type="EMBL" id="AEE44818.1"/>
    </source>
</evidence>
<dbReference type="KEGG" id="cfi:Celf_0678"/>
<keyword evidence="3" id="KW-0282">Flagellum</keyword>
<keyword evidence="2" id="KW-1005">Bacterial flagellum biogenesis</keyword>
<name>F4GYU9_CELFA</name>
<dbReference type="AlphaFoldDB" id="F4GYU9"/>
<dbReference type="EMBL" id="CP002666">
    <property type="protein sequence ID" value="AEE44818.1"/>
    <property type="molecule type" value="Genomic_DNA"/>
</dbReference>
<protein>
    <submittedName>
        <fullName evidence="3">Flagellar hook capping protein</fullName>
    </submittedName>
</protein>
<dbReference type="Proteomes" id="UP000008460">
    <property type="component" value="Chromosome"/>
</dbReference>
<evidence type="ECO:0000256" key="2">
    <source>
        <dbReference type="ARBA" id="ARBA00022795"/>
    </source>
</evidence>
<proteinExistence type="inferred from homology"/>
<dbReference type="STRING" id="590998.Celf_0678"/>
<accession>F4GYU9</accession>
<evidence type="ECO:0000256" key="1">
    <source>
        <dbReference type="ARBA" id="ARBA00010577"/>
    </source>
</evidence>
<organism evidence="3 4">
    <name type="scientific">Cellulomonas fimi (strain ATCC 484 / DSM 20113 / JCM 1341 / CCUG 24087 / LMG 16345 / NBRC 15513 / NCIMB 8980 / NCTC 7547 / NRS-133)</name>
    <dbReference type="NCBI Taxonomy" id="590998"/>
    <lineage>
        <taxon>Bacteria</taxon>
        <taxon>Bacillati</taxon>
        <taxon>Actinomycetota</taxon>
        <taxon>Actinomycetes</taxon>
        <taxon>Micrococcales</taxon>
        <taxon>Cellulomonadaceae</taxon>
        <taxon>Cellulomonas</taxon>
    </lineage>
</organism>
<keyword evidence="3" id="KW-0966">Cell projection</keyword>
<dbReference type="InterPro" id="IPR005648">
    <property type="entry name" value="FlgD"/>
</dbReference>
<comment type="similarity">
    <text evidence="1">Belongs to the FlgD family.</text>
</comment>
<dbReference type="eggNOG" id="COG1843">
    <property type="taxonomic scope" value="Bacteria"/>
</dbReference>
<gene>
    <name evidence="3" type="ordered locus">Celf_0678</name>
</gene>
<evidence type="ECO:0000313" key="4">
    <source>
        <dbReference type="Proteomes" id="UP000008460"/>
    </source>
</evidence>
<reference evidence="3 4" key="1">
    <citation type="submission" date="2011-04" db="EMBL/GenBank/DDBJ databases">
        <title>Complete sequence of Cellulomonas fimi ATCC 484.</title>
        <authorList>
            <consortium name="US DOE Joint Genome Institute"/>
            <person name="Lucas S."/>
            <person name="Han J."/>
            <person name="Lapidus A."/>
            <person name="Cheng J.-F."/>
            <person name="Goodwin L."/>
            <person name="Pitluck S."/>
            <person name="Peters L."/>
            <person name="Chertkov O."/>
            <person name="Detter J.C."/>
            <person name="Han C."/>
            <person name="Tapia R."/>
            <person name="Land M."/>
            <person name="Hauser L."/>
            <person name="Kyrpides N."/>
            <person name="Ivanova N."/>
            <person name="Ovchinnikova G."/>
            <person name="Pagani I."/>
            <person name="Mead D."/>
            <person name="Brumm P."/>
            <person name="Woyke T."/>
        </authorList>
    </citation>
    <scope>NUCLEOTIDE SEQUENCE [LARGE SCALE GENOMIC DNA]</scope>
    <source>
        <strain evidence="4">ATCC 484 / DSM 20113 / JCM 1341 / NBRC 15513 / NCIMB 8980 / NCTC 7547</strain>
    </source>
</reference>